<dbReference type="OrthoDB" id="9780929at2"/>
<dbReference type="InterPro" id="IPR014942">
    <property type="entry name" value="AbiEii"/>
</dbReference>
<accession>A0A0G3IBK4</accession>
<dbReference type="Proteomes" id="UP000035050">
    <property type="component" value="Plasmid pPO70-1"/>
</dbReference>
<sequence length="82" mass="9421">MNPYYSQIITAPPEDRRNLFQTRALALGTSDQYVEKDFWVCWTLDALFNGINTDGHRLLFKGGTSLAKAHRLISRFSEDIDI</sequence>
<dbReference type="AlphaFoldDB" id="A0A0G3IBK4"/>
<dbReference type="KEGG" id="pox:MB84_27280"/>
<keyword evidence="2" id="KW-1185">Reference proteome</keyword>
<name>A0A0G3IBK4_9BURK</name>
<geneLocation type="plasmid" evidence="1 2">
    <name>pPO70-1</name>
</geneLocation>
<dbReference type="Gene3D" id="3.10.450.620">
    <property type="entry name" value="JHP933, nucleotidyltransferase-like core domain"/>
    <property type="match status" value="1"/>
</dbReference>
<keyword evidence="1" id="KW-0614">Plasmid</keyword>
<evidence type="ECO:0008006" key="3">
    <source>
        <dbReference type="Google" id="ProtNLM"/>
    </source>
</evidence>
<gene>
    <name evidence="1" type="ORF">MB84_27280</name>
</gene>
<protein>
    <recommendedName>
        <fullName evidence="3">Nucleotidyl transferase AbiEii/AbiGii toxin family protein</fullName>
    </recommendedName>
</protein>
<dbReference type="EMBL" id="CP011518">
    <property type="protein sequence ID" value="AKK24569.1"/>
    <property type="molecule type" value="Genomic_DNA"/>
</dbReference>
<reference evidence="1" key="1">
    <citation type="submission" date="2016-06" db="EMBL/GenBank/DDBJ databases">
        <title>Pandoraea oxalativorans DSM 23570 Genome Sequencing.</title>
        <authorList>
            <person name="Ee R."/>
            <person name="Lim Y.-L."/>
            <person name="Yong D."/>
            <person name="Yin W.-F."/>
            <person name="Chan K.-G."/>
        </authorList>
    </citation>
    <scope>NUCLEOTIDE SEQUENCE</scope>
    <source>
        <strain evidence="1">DSM 23570</strain>
        <plasmid evidence="1">pPO70-1</plasmid>
    </source>
</reference>
<proteinExistence type="predicted"/>
<evidence type="ECO:0000313" key="2">
    <source>
        <dbReference type="Proteomes" id="UP000035050"/>
    </source>
</evidence>
<organism evidence="1 2">
    <name type="scientific">Pandoraea oxalativorans</name>
    <dbReference type="NCBI Taxonomy" id="573737"/>
    <lineage>
        <taxon>Bacteria</taxon>
        <taxon>Pseudomonadati</taxon>
        <taxon>Pseudomonadota</taxon>
        <taxon>Betaproteobacteria</taxon>
        <taxon>Burkholderiales</taxon>
        <taxon>Burkholderiaceae</taxon>
        <taxon>Pandoraea</taxon>
    </lineage>
</organism>
<evidence type="ECO:0000313" key="1">
    <source>
        <dbReference type="EMBL" id="AKK24569.1"/>
    </source>
</evidence>
<dbReference type="PATRIC" id="fig|573737.6.peg.5274"/>
<dbReference type="Pfam" id="PF08843">
    <property type="entry name" value="AbiEii"/>
    <property type="match status" value="1"/>
</dbReference>